<evidence type="ECO:0000256" key="1">
    <source>
        <dbReference type="ARBA" id="ARBA00023115"/>
    </source>
</evidence>
<evidence type="ECO:0000313" key="3">
    <source>
        <dbReference type="EMBL" id="RZC83790.1"/>
    </source>
</evidence>
<protein>
    <recommendedName>
        <fullName evidence="5">PABS domain-containing protein</fullName>
    </recommendedName>
</protein>
<dbReference type="OrthoDB" id="2016285at2759"/>
<dbReference type="EMBL" id="CM010725">
    <property type="protein sequence ID" value="RZC83790.1"/>
    <property type="molecule type" value="Genomic_DNA"/>
</dbReference>
<dbReference type="PANTHER" id="PTHR43317">
    <property type="entry name" value="THERMOSPERMINE SYNTHASE ACAULIS5"/>
    <property type="match status" value="1"/>
</dbReference>
<organism evidence="3 4">
    <name type="scientific">Papaver somniferum</name>
    <name type="common">Opium poppy</name>
    <dbReference type="NCBI Taxonomy" id="3469"/>
    <lineage>
        <taxon>Eukaryota</taxon>
        <taxon>Viridiplantae</taxon>
        <taxon>Streptophyta</taxon>
        <taxon>Embryophyta</taxon>
        <taxon>Tracheophyta</taxon>
        <taxon>Spermatophyta</taxon>
        <taxon>Magnoliopsida</taxon>
        <taxon>Ranunculales</taxon>
        <taxon>Papaveraceae</taxon>
        <taxon>Papaveroideae</taxon>
        <taxon>Papaver</taxon>
    </lineage>
</organism>
<evidence type="ECO:0000256" key="2">
    <source>
        <dbReference type="SAM" id="MobiDB-lite"/>
    </source>
</evidence>
<evidence type="ECO:0008006" key="5">
    <source>
        <dbReference type="Google" id="ProtNLM"/>
    </source>
</evidence>
<dbReference type="OMA" id="MHQVFPG"/>
<proteinExistence type="predicted"/>
<gene>
    <name evidence="3" type="ORF">C5167_046582</name>
</gene>
<dbReference type="GO" id="GO:0010487">
    <property type="term" value="F:thermospermine synthase activity"/>
    <property type="evidence" value="ECO:0007669"/>
    <property type="project" value="TreeGrafter"/>
</dbReference>
<feature type="region of interest" description="Disordered" evidence="2">
    <location>
        <begin position="53"/>
        <end position="74"/>
    </location>
</feature>
<keyword evidence="4" id="KW-1185">Reference proteome</keyword>
<evidence type="ECO:0000313" key="4">
    <source>
        <dbReference type="Proteomes" id="UP000316621"/>
    </source>
</evidence>
<keyword evidence="1" id="KW-0620">Polyamine biosynthesis</keyword>
<sequence length="345" mass="38563">MITITDLCCYQCQIQPLVTLKPFHISRPGNPLKNVKKLRFSLNQKRNVAIEASNTNSRKRYAPNDRKKREEKPVEEGIPIDQVKTLVKFKSRYNYIRVIEVSRRADHPFAGSRLLLLDAPGNIHSVSFIFKLLTETYFDVFATFPPILPPGGGPLGILGFGAGSAARIILKLYPEVIIHGWELDPSVISVGREYFSLLKLENDNPDRLFINIGDALNASVRDGFSGILVDLFCKGSVIPQLQDSTTWEKLKASLRKGGRIMVNVGGSCIEAEDSSIDGKMVMEKTLNAMYKVFPGKIFVLSLGRRKEDSSIALTGDLPHLDSWRLLLPASLRGYVKMWTPFNGVQ</sequence>
<dbReference type="Gramene" id="RZC83790">
    <property type="protein sequence ID" value="RZC83790"/>
    <property type="gene ID" value="C5167_046582"/>
</dbReference>
<dbReference type="Proteomes" id="UP000316621">
    <property type="component" value="Chromosome 11"/>
</dbReference>
<feature type="compositionally biased region" description="Basic and acidic residues" evidence="2">
    <location>
        <begin position="62"/>
        <end position="74"/>
    </location>
</feature>
<dbReference type="SUPFAM" id="SSF53335">
    <property type="entry name" value="S-adenosyl-L-methionine-dependent methyltransferases"/>
    <property type="match status" value="1"/>
</dbReference>
<dbReference type="InterPro" id="IPR029063">
    <property type="entry name" value="SAM-dependent_MTases_sf"/>
</dbReference>
<dbReference type="GO" id="GO:0006596">
    <property type="term" value="P:polyamine biosynthetic process"/>
    <property type="evidence" value="ECO:0007669"/>
    <property type="project" value="UniProtKB-KW"/>
</dbReference>
<name>A0A4Y7LGM7_PAPSO</name>
<dbReference type="AlphaFoldDB" id="A0A4Y7LGM7"/>
<accession>A0A4Y7LGM7</accession>
<dbReference type="PANTHER" id="PTHR43317:SF1">
    <property type="entry name" value="THERMOSPERMINE SYNTHASE ACAULIS5"/>
    <property type="match status" value="1"/>
</dbReference>
<reference evidence="3 4" key="1">
    <citation type="journal article" date="2018" name="Science">
        <title>The opium poppy genome and morphinan production.</title>
        <authorList>
            <person name="Guo L."/>
            <person name="Winzer T."/>
            <person name="Yang X."/>
            <person name="Li Y."/>
            <person name="Ning Z."/>
            <person name="He Z."/>
            <person name="Teodor R."/>
            <person name="Lu Y."/>
            <person name="Bowser T.A."/>
            <person name="Graham I.A."/>
            <person name="Ye K."/>
        </authorList>
    </citation>
    <scope>NUCLEOTIDE SEQUENCE [LARGE SCALE GENOMIC DNA]</scope>
    <source>
        <strain evidence="4">cv. HN1</strain>
        <tissue evidence="3">Leaves</tissue>
    </source>
</reference>
<dbReference type="FunFam" id="3.40.50.150:FF:000299">
    <property type="entry name" value="S-adenosyl-L-methionine-dependent methyltransferases superfamily protein"/>
    <property type="match status" value="1"/>
</dbReference>
<dbReference type="Gene3D" id="3.40.50.150">
    <property type="entry name" value="Vaccinia Virus protein VP39"/>
    <property type="match status" value="1"/>
</dbReference>